<reference evidence="8 9" key="1">
    <citation type="submission" date="2019-03" db="EMBL/GenBank/DDBJ databases">
        <title>The genome sequence of a newly discovered highly antifungal drug resistant Aspergillus species, Aspergillus tanneri NIH 1004.</title>
        <authorList>
            <person name="Mounaud S."/>
            <person name="Singh I."/>
            <person name="Joardar V."/>
            <person name="Pakala S."/>
            <person name="Pakala S."/>
            <person name="Venepally P."/>
            <person name="Hoover J."/>
            <person name="Nierman W."/>
            <person name="Chung J."/>
            <person name="Losada L."/>
        </authorList>
    </citation>
    <scope>NUCLEOTIDE SEQUENCE [LARGE SCALE GENOMIC DNA]</scope>
    <source>
        <strain evidence="8 9">NIH1004</strain>
    </source>
</reference>
<evidence type="ECO:0000256" key="6">
    <source>
        <dbReference type="SAM" id="SignalP"/>
    </source>
</evidence>
<gene>
    <name evidence="8" type="ORF">EYZ11_010877</name>
</gene>
<dbReference type="STRING" id="1220188.A0A4S3J4B7"/>
<dbReference type="VEuPathDB" id="FungiDB:EYZ11_010877"/>
<dbReference type="Pfam" id="PF09430">
    <property type="entry name" value="EMC7_beta-sandw"/>
    <property type="match status" value="1"/>
</dbReference>
<keyword evidence="3 6" id="KW-0732">Signal</keyword>
<evidence type="ECO:0000256" key="4">
    <source>
        <dbReference type="ARBA" id="ARBA00022989"/>
    </source>
</evidence>
<protein>
    <recommendedName>
        <fullName evidence="7">ER membrane protein complex subunit 7 beta-sandwich domain-containing protein</fullName>
    </recommendedName>
</protein>
<dbReference type="PANTHER" id="PTHR13605">
    <property type="entry name" value="ER MEMBRANE PROTEIN COMPLEX SUBUNIT 7"/>
    <property type="match status" value="1"/>
</dbReference>
<evidence type="ECO:0000256" key="1">
    <source>
        <dbReference type="ARBA" id="ARBA00004167"/>
    </source>
</evidence>
<name>A0A4S3J4B7_9EURO</name>
<organism evidence="8 9">
    <name type="scientific">Aspergillus tanneri</name>
    <dbReference type="NCBI Taxonomy" id="1220188"/>
    <lineage>
        <taxon>Eukaryota</taxon>
        <taxon>Fungi</taxon>
        <taxon>Dikarya</taxon>
        <taxon>Ascomycota</taxon>
        <taxon>Pezizomycotina</taxon>
        <taxon>Eurotiomycetes</taxon>
        <taxon>Eurotiomycetidae</taxon>
        <taxon>Eurotiales</taxon>
        <taxon>Aspergillaceae</taxon>
        <taxon>Aspergillus</taxon>
        <taxon>Aspergillus subgen. Circumdati</taxon>
    </lineage>
</organism>
<comment type="subcellular location">
    <subcellularLocation>
        <location evidence="1">Membrane</location>
        <topology evidence="1">Single-pass membrane protein</topology>
    </subcellularLocation>
</comment>
<dbReference type="InterPro" id="IPR019008">
    <property type="entry name" value="Beta_sandwich_EMC7"/>
</dbReference>
<comment type="caution">
    <text evidence="8">The sequence shown here is derived from an EMBL/GenBank/DDBJ whole genome shotgun (WGS) entry which is preliminary data.</text>
</comment>
<keyword evidence="5" id="KW-0472">Membrane</keyword>
<evidence type="ECO:0000256" key="3">
    <source>
        <dbReference type="ARBA" id="ARBA00022729"/>
    </source>
</evidence>
<feature type="chain" id="PRO_5020570189" description="ER membrane protein complex subunit 7 beta-sandwich domain-containing protein" evidence="6">
    <location>
        <begin position="25"/>
        <end position="259"/>
    </location>
</feature>
<proteinExistence type="predicted"/>
<evidence type="ECO:0000256" key="5">
    <source>
        <dbReference type="ARBA" id="ARBA00023136"/>
    </source>
</evidence>
<keyword evidence="2" id="KW-0812">Transmembrane</keyword>
<evidence type="ECO:0000256" key="2">
    <source>
        <dbReference type="ARBA" id="ARBA00022692"/>
    </source>
</evidence>
<evidence type="ECO:0000313" key="9">
    <source>
        <dbReference type="Proteomes" id="UP000308092"/>
    </source>
</evidence>
<evidence type="ECO:0000259" key="7">
    <source>
        <dbReference type="Pfam" id="PF09430"/>
    </source>
</evidence>
<dbReference type="Proteomes" id="UP000308092">
    <property type="component" value="Unassembled WGS sequence"/>
</dbReference>
<dbReference type="EMBL" id="SOSA01000621">
    <property type="protein sequence ID" value="THC89680.1"/>
    <property type="molecule type" value="Genomic_DNA"/>
</dbReference>
<dbReference type="PANTHER" id="PTHR13605:SF4">
    <property type="entry name" value="ER MEMBRANE PROTEIN COMPLEX SUBUNIT 7"/>
    <property type="match status" value="1"/>
</dbReference>
<dbReference type="InterPro" id="IPR039163">
    <property type="entry name" value="EMC7"/>
</dbReference>
<dbReference type="GO" id="GO:0072546">
    <property type="term" value="C:EMC complex"/>
    <property type="evidence" value="ECO:0007669"/>
    <property type="project" value="TreeGrafter"/>
</dbReference>
<feature type="signal peptide" evidence="6">
    <location>
        <begin position="1"/>
        <end position="24"/>
    </location>
</feature>
<keyword evidence="4" id="KW-1133">Transmembrane helix</keyword>
<sequence length="259" mass="28920">MYLSISTLRLLLVFLATFTTRVFSALTITVTPSNQLPNPNSLPAGTHATLTSLPTSRHGEENYNAVLHPLTAPLTRSGTFIFWDLRSPKPESYLLDIHSAEYVFPPLRVDVSVDGKVLGIWETFRGNPWENRGAEKFAVTTATSETTTEVLDVAVEIKPLARRGFYEERAKFSPLALFKNPMILMALVAMGFTFGMPKLMENMPREMLWLAVVVHRLALTSLDGWLAQLQELRLAKDPPLAETLETIYEGDDHSSSLNT</sequence>
<dbReference type="AlphaFoldDB" id="A0A4S3J4B7"/>
<feature type="domain" description="ER membrane protein complex subunit 7 beta-sandwich" evidence="7">
    <location>
        <begin position="38"/>
        <end position="185"/>
    </location>
</feature>
<accession>A0A4S3J4B7</accession>
<evidence type="ECO:0000313" key="8">
    <source>
        <dbReference type="EMBL" id="THC89680.1"/>
    </source>
</evidence>
<keyword evidence="9" id="KW-1185">Reference proteome</keyword>